<dbReference type="Proteomes" id="UP000317366">
    <property type="component" value="Unassembled WGS sequence"/>
</dbReference>
<accession>A0A538THY1</accession>
<organism evidence="3 4">
    <name type="scientific">Eiseniibacteriota bacterium</name>
    <dbReference type="NCBI Taxonomy" id="2212470"/>
    <lineage>
        <taxon>Bacteria</taxon>
        <taxon>Candidatus Eiseniibacteriota</taxon>
    </lineage>
</organism>
<reference evidence="3 4" key="1">
    <citation type="journal article" date="2019" name="Nat. Microbiol.">
        <title>Mediterranean grassland soil C-N compound turnover is dependent on rainfall and depth, and is mediated by genomically divergent microorganisms.</title>
        <authorList>
            <person name="Diamond S."/>
            <person name="Andeer P.F."/>
            <person name="Li Z."/>
            <person name="Crits-Christoph A."/>
            <person name="Burstein D."/>
            <person name="Anantharaman K."/>
            <person name="Lane K.R."/>
            <person name="Thomas B.C."/>
            <person name="Pan C."/>
            <person name="Northen T.R."/>
            <person name="Banfield J.F."/>
        </authorList>
    </citation>
    <scope>NUCLEOTIDE SEQUENCE [LARGE SCALE GENOMIC DNA]</scope>
    <source>
        <strain evidence="3">WS_7</strain>
    </source>
</reference>
<dbReference type="AlphaFoldDB" id="A0A538THY1"/>
<protein>
    <submittedName>
        <fullName evidence="3">Class I SAM-dependent methyltransferase</fullName>
    </submittedName>
</protein>
<evidence type="ECO:0000256" key="1">
    <source>
        <dbReference type="SAM" id="MobiDB-lite"/>
    </source>
</evidence>
<gene>
    <name evidence="3" type="ORF">E6K77_05755</name>
</gene>
<keyword evidence="3" id="KW-0489">Methyltransferase</keyword>
<dbReference type="Pfam" id="PF08241">
    <property type="entry name" value="Methyltransf_11"/>
    <property type="match status" value="1"/>
</dbReference>
<dbReference type="CDD" id="cd02440">
    <property type="entry name" value="AdoMet_MTases"/>
    <property type="match status" value="1"/>
</dbReference>
<evidence type="ECO:0000313" key="4">
    <source>
        <dbReference type="Proteomes" id="UP000317366"/>
    </source>
</evidence>
<feature type="region of interest" description="Disordered" evidence="1">
    <location>
        <begin position="1"/>
        <end position="27"/>
    </location>
</feature>
<feature type="domain" description="Methyltransferase type 11" evidence="2">
    <location>
        <begin position="86"/>
        <end position="180"/>
    </location>
</feature>
<dbReference type="InterPro" id="IPR013216">
    <property type="entry name" value="Methyltransf_11"/>
</dbReference>
<dbReference type="PANTHER" id="PTHR43591">
    <property type="entry name" value="METHYLTRANSFERASE"/>
    <property type="match status" value="1"/>
</dbReference>
<dbReference type="InterPro" id="IPR029063">
    <property type="entry name" value="SAM-dependent_MTases_sf"/>
</dbReference>
<name>A0A538THY1_UNCEI</name>
<dbReference type="Gene3D" id="3.40.50.150">
    <property type="entry name" value="Vaccinia Virus protein VP39"/>
    <property type="match status" value="1"/>
</dbReference>
<evidence type="ECO:0000259" key="2">
    <source>
        <dbReference type="Pfam" id="PF08241"/>
    </source>
</evidence>
<dbReference type="EMBL" id="VBOX01000062">
    <property type="protein sequence ID" value="TMQ63233.1"/>
    <property type="molecule type" value="Genomic_DNA"/>
</dbReference>
<evidence type="ECO:0000313" key="3">
    <source>
        <dbReference type="EMBL" id="TMQ63233.1"/>
    </source>
</evidence>
<dbReference type="SUPFAM" id="SSF53335">
    <property type="entry name" value="S-adenosyl-L-methionine-dependent methyltransferases"/>
    <property type="match status" value="1"/>
</dbReference>
<dbReference type="GO" id="GO:0008757">
    <property type="term" value="F:S-adenosylmethionine-dependent methyltransferase activity"/>
    <property type="evidence" value="ECO:0007669"/>
    <property type="project" value="InterPro"/>
</dbReference>
<dbReference type="GO" id="GO:0032259">
    <property type="term" value="P:methylation"/>
    <property type="evidence" value="ECO:0007669"/>
    <property type="project" value="UniProtKB-KW"/>
</dbReference>
<proteinExistence type="predicted"/>
<keyword evidence="3" id="KW-0808">Transferase</keyword>
<sequence>MPIRRGTCGRSPVASKRRRRRSGGNVGRASSRVDVVLIGATNDGFSFPTDYDEYAPTYAWARWAVPWVVSPLARIAGALPADAAVLEIGCGTGNYIRALAESRSELVYAGFDLSEAMLHEARSRGSKVTLVHGDASKEFPFPNHRFAFTFAVDVIHHIEDLSRFFSEAHRVLVPGGHLVIVTDSEDTLNRRSLTAFFPEILAIERNRYPTIARLHREADRAGLRLDSEEQAVGRIPLDGEFLGKLQAKCSSAMRLMTTEQHAAGMARVRAAGARGEQWLSCYDVLHYVRPD</sequence>
<dbReference type="PANTHER" id="PTHR43591:SF24">
    <property type="entry name" value="2-METHOXY-6-POLYPRENYL-1,4-BENZOQUINOL METHYLASE, MITOCHONDRIAL"/>
    <property type="match status" value="1"/>
</dbReference>
<comment type="caution">
    <text evidence="3">The sequence shown here is derived from an EMBL/GenBank/DDBJ whole genome shotgun (WGS) entry which is preliminary data.</text>
</comment>